<evidence type="ECO:0000313" key="2">
    <source>
        <dbReference type="Proteomes" id="UP000031671"/>
    </source>
</evidence>
<accession>A0A0B8P254</accession>
<dbReference type="Gene3D" id="3.20.20.120">
    <property type="entry name" value="Enolase-like C-terminal domain"/>
    <property type="match status" value="1"/>
</dbReference>
<dbReference type="Proteomes" id="UP000031671">
    <property type="component" value="Unassembled WGS sequence"/>
</dbReference>
<dbReference type="AlphaFoldDB" id="A0A0B8P254"/>
<gene>
    <name evidence="1" type="ORF">JCM19231_1570</name>
</gene>
<dbReference type="InterPro" id="IPR036849">
    <property type="entry name" value="Enolase-like_C_sf"/>
</dbReference>
<reference evidence="1 2" key="1">
    <citation type="submission" date="2015-01" db="EMBL/GenBank/DDBJ databases">
        <title>Vibrio sp. C1 JCM 19231 whole genome shotgun sequence.</title>
        <authorList>
            <person name="Sawabe T."/>
            <person name="Meirelles P."/>
            <person name="Feng G."/>
            <person name="Sayaka M."/>
            <person name="Hattori M."/>
            <person name="Ohkuma M."/>
        </authorList>
    </citation>
    <scope>NUCLEOTIDE SEQUENCE [LARGE SCALE GENOMIC DNA]</scope>
    <source>
        <strain evidence="2">JCM 19231</strain>
    </source>
</reference>
<reference evidence="1 2" key="2">
    <citation type="submission" date="2015-01" db="EMBL/GenBank/DDBJ databases">
        <authorList>
            <consortium name="NBRP consortium"/>
            <person name="Sawabe T."/>
            <person name="Meirelles P."/>
            <person name="Feng G."/>
            <person name="Sayaka M."/>
            <person name="Hattori M."/>
            <person name="Ohkuma M."/>
        </authorList>
    </citation>
    <scope>NUCLEOTIDE SEQUENCE [LARGE SCALE GENOMIC DNA]</scope>
    <source>
        <strain evidence="2">JCM 19231</strain>
    </source>
</reference>
<dbReference type="EMBL" id="BBRZ01000097">
    <property type="protein sequence ID" value="GAM58667.1"/>
    <property type="molecule type" value="Genomic_DNA"/>
</dbReference>
<proteinExistence type="predicted"/>
<evidence type="ECO:0000313" key="1">
    <source>
        <dbReference type="EMBL" id="GAM58667.1"/>
    </source>
</evidence>
<keyword evidence="2" id="KW-1185">Reference proteome</keyword>
<protein>
    <submittedName>
        <fullName evidence="1">Starvation sensing protein rspA</fullName>
    </submittedName>
</protein>
<dbReference type="SUPFAM" id="SSF51604">
    <property type="entry name" value="Enolase C-terminal domain-like"/>
    <property type="match status" value="1"/>
</dbReference>
<organism evidence="1 2">
    <name type="scientific">Vibrio ishigakensis</name>
    <dbReference type="NCBI Taxonomy" id="1481914"/>
    <lineage>
        <taxon>Bacteria</taxon>
        <taxon>Pseudomonadati</taxon>
        <taxon>Pseudomonadota</taxon>
        <taxon>Gammaproteobacteria</taxon>
        <taxon>Vibrionales</taxon>
        <taxon>Vibrionaceae</taxon>
        <taxon>Vibrio</taxon>
    </lineage>
</organism>
<name>A0A0B8P254_9VIBR</name>
<comment type="caution">
    <text evidence="1">The sequence shown here is derived from an EMBL/GenBank/DDBJ whole genome shotgun (WGS) entry which is preliminary data.</text>
</comment>
<sequence>MTLALGELFNNPEEWKQLIINRRIDFIRCHVSQIGGITPALS</sequence>